<sequence>MVGLVVVIAAVVFLVSWLSVRHLPARRAAALPGVPVEVLDARAQRVAVILNPVKNDADAAREKIRLACTAAGWPEPMVFETTIEDPGHTQTRRALEAGADVVLAGGGDGTVRVVTGELAGTTTPFGLVPLGTGNLLARNLGINPGQLDANILTALHGADRRIDTATITLENSVTGSSITESFLVIAGIGLDAQVLADTKDDLKRKYGWLAYSEAGVRNLPGKRKKVTISIDDGPAQTRSIRSILFANCGKLPAGIDFIPSATVDDGELDIVVMSPRNALGWIRIAAKTLLRHNARIPVIDYYRGRKVTVTAHEPMGTQLDGDLSGDVTSLTVQVRPSALSVRVDPQTLAEVGAAAGQDRRTA</sequence>
<dbReference type="Pfam" id="PF19279">
    <property type="entry name" value="YegS_C"/>
    <property type="match status" value="1"/>
</dbReference>
<keyword evidence="7" id="KW-0443">Lipid metabolism</keyword>
<evidence type="ECO:0000256" key="2">
    <source>
        <dbReference type="ARBA" id="ARBA00005983"/>
    </source>
</evidence>
<keyword evidence="4" id="KW-0547">Nucleotide-binding</keyword>
<evidence type="ECO:0000313" key="10">
    <source>
        <dbReference type="EMBL" id="SDQ63820.1"/>
    </source>
</evidence>
<evidence type="ECO:0000256" key="5">
    <source>
        <dbReference type="ARBA" id="ARBA00022777"/>
    </source>
</evidence>
<dbReference type="InterPro" id="IPR001206">
    <property type="entry name" value="Diacylglycerol_kinase_cat_dom"/>
</dbReference>
<dbReference type="AlphaFoldDB" id="A0A1H1CI94"/>
<dbReference type="STRING" id="37928.SAMN04489742_1933"/>
<dbReference type="SUPFAM" id="SSF111331">
    <property type="entry name" value="NAD kinase/diacylglycerol kinase-like"/>
    <property type="match status" value="1"/>
</dbReference>
<evidence type="ECO:0000256" key="8">
    <source>
        <dbReference type="ARBA" id="ARBA00023264"/>
    </source>
</evidence>
<dbReference type="PANTHER" id="PTHR12358">
    <property type="entry name" value="SPHINGOSINE KINASE"/>
    <property type="match status" value="1"/>
</dbReference>
<evidence type="ECO:0000256" key="4">
    <source>
        <dbReference type="ARBA" id="ARBA00022741"/>
    </source>
</evidence>
<dbReference type="InterPro" id="IPR045540">
    <property type="entry name" value="YegS/DAGK_C"/>
</dbReference>
<dbReference type="InterPro" id="IPR050187">
    <property type="entry name" value="Lipid_Phosphate_FormReg"/>
</dbReference>
<comment type="cofactor">
    <cofactor evidence="1">
        <name>Mg(2+)</name>
        <dbReference type="ChEBI" id="CHEBI:18420"/>
    </cofactor>
</comment>
<keyword evidence="11" id="KW-1185">Reference proteome</keyword>
<name>A0A1H1CI94_9MICC</name>
<proteinExistence type="inferred from homology"/>
<keyword evidence="6" id="KW-0067">ATP-binding</keyword>
<dbReference type="InterPro" id="IPR017438">
    <property type="entry name" value="ATP-NAD_kinase_N"/>
</dbReference>
<accession>A0A1H1CI94</accession>
<dbReference type="Gene3D" id="2.60.200.40">
    <property type="match status" value="1"/>
</dbReference>
<reference evidence="10 11" key="1">
    <citation type="submission" date="2016-10" db="EMBL/GenBank/DDBJ databases">
        <authorList>
            <person name="de Groot N.N."/>
        </authorList>
    </citation>
    <scope>NUCLEOTIDE SEQUENCE [LARGE SCALE GENOMIC DNA]</scope>
    <source>
        <strain evidence="10 11">DSM 20117</strain>
    </source>
</reference>
<dbReference type="EMBL" id="FNKH01000002">
    <property type="protein sequence ID" value="SDQ63820.1"/>
    <property type="molecule type" value="Genomic_DNA"/>
</dbReference>
<evidence type="ECO:0000256" key="1">
    <source>
        <dbReference type="ARBA" id="ARBA00001946"/>
    </source>
</evidence>
<dbReference type="PANTHER" id="PTHR12358:SF54">
    <property type="entry name" value="SPHINGOSINE KINASE RELATED PROTEIN"/>
    <property type="match status" value="1"/>
</dbReference>
<dbReference type="Gene3D" id="3.40.50.10330">
    <property type="entry name" value="Probable inorganic polyphosphate/atp-NAD kinase, domain 1"/>
    <property type="match status" value="1"/>
</dbReference>
<evidence type="ECO:0000256" key="7">
    <source>
        <dbReference type="ARBA" id="ARBA00023209"/>
    </source>
</evidence>
<organism evidence="10 11">
    <name type="scientific">Crystallibacter crystallopoietes</name>
    <dbReference type="NCBI Taxonomy" id="37928"/>
    <lineage>
        <taxon>Bacteria</taxon>
        <taxon>Bacillati</taxon>
        <taxon>Actinomycetota</taxon>
        <taxon>Actinomycetes</taxon>
        <taxon>Micrococcales</taxon>
        <taxon>Micrococcaceae</taxon>
        <taxon>Crystallibacter</taxon>
    </lineage>
</organism>
<dbReference type="PROSITE" id="PS50146">
    <property type="entry name" value="DAGK"/>
    <property type="match status" value="1"/>
</dbReference>
<protein>
    <submittedName>
        <fullName evidence="10">Diacylglycerol kinase family enzyme</fullName>
    </submittedName>
</protein>
<dbReference type="Pfam" id="PF00781">
    <property type="entry name" value="DAGK_cat"/>
    <property type="match status" value="1"/>
</dbReference>
<evidence type="ECO:0000256" key="6">
    <source>
        <dbReference type="ARBA" id="ARBA00022840"/>
    </source>
</evidence>
<dbReference type="GO" id="GO:0008654">
    <property type="term" value="P:phospholipid biosynthetic process"/>
    <property type="evidence" value="ECO:0007669"/>
    <property type="project" value="UniProtKB-KW"/>
</dbReference>
<keyword evidence="8" id="KW-1208">Phospholipid metabolism</keyword>
<evidence type="ECO:0000313" key="11">
    <source>
        <dbReference type="Proteomes" id="UP000181917"/>
    </source>
</evidence>
<dbReference type="Proteomes" id="UP000181917">
    <property type="component" value="Unassembled WGS sequence"/>
</dbReference>
<keyword evidence="7" id="KW-0594">Phospholipid biosynthesis</keyword>
<evidence type="ECO:0000259" key="9">
    <source>
        <dbReference type="PROSITE" id="PS50146"/>
    </source>
</evidence>
<comment type="similarity">
    <text evidence="2">Belongs to the diacylglycerol/lipid kinase family.</text>
</comment>
<keyword evidence="7" id="KW-0444">Lipid biosynthesis</keyword>
<feature type="domain" description="DAGKc" evidence="9">
    <location>
        <begin position="41"/>
        <end position="171"/>
    </location>
</feature>
<dbReference type="GO" id="GO:0016301">
    <property type="term" value="F:kinase activity"/>
    <property type="evidence" value="ECO:0007669"/>
    <property type="project" value="UniProtKB-KW"/>
</dbReference>
<keyword evidence="3" id="KW-0808">Transferase</keyword>
<dbReference type="InterPro" id="IPR016064">
    <property type="entry name" value="NAD/diacylglycerol_kinase_sf"/>
</dbReference>
<evidence type="ECO:0000256" key="3">
    <source>
        <dbReference type="ARBA" id="ARBA00022679"/>
    </source>
</evidence>
<dbReference type="SMART" id="SM00046">
    <property type="entry name" value="DAGKc"/>
    <property type="match status" value="1"/>
</dbReference>
<keyword evidence="5 10" id="KW-0418">Kinase</keyword>
<gene>
    <name evidence="10" type="ORF">SAMN04489742_1933</name>
</gene>
<dbReference type="GO" id="GO:0005524">
    <property type="term" value="F:ATP binding"/>
    <property type="evidence" value="ECO:0007669"/>
    <property type="project" value="UniProtKB-KW"/>
</dbReference>